<dbReference type="OrthoDB" id="1117670at2"/>
<dbReference type="Proteomes" id="UP000199403">
    <property type="component" value="Unassembled WGS sequence"/>
</dbReference>
<evidence type="ECO:0008006" key="3">
    <source>
        <dbReference type="Google" id="ProtNLM"/>
    </source>
</evidence>
<gene>
    <name evidence="1" type="ORF">SAMN05192553_107138</name>
</gene>
<accession>A0A1H7AKD4</accession>
<name>A0A1H7AKD4_9BACT</name>
<evidence type="ECO:0000313" key="1">
    <source>
        <dbReference type="EMBL" id="SEJ66059.1"/>
    </source>
</evidence>
<reference evidence="2" key="1">
    <citation type="submission" date="2016-10" db="EMBL/GenBank/DDBJ databases">
        <authorList>
            <person name="Varghese N."/>
            <person name="Submissions S."/>
        </authorList>
    </citation>
    <scope>NUCLEOTIDE SEQUENCE [LARGE SCALE GENOMIC DNA]</scope>
    <source>
        <strain evidence="2">IBRC-M 10761</strain>
    </source>
</reference>
<keyword evidence="2" id="KW-1185">Reference proteome</keyword>
<evidence type="ECO:0000313" key="2">
    <source>
        <dbReference type="Proteomes" id="UP000199403"/>
    </source>
</evidence>
<dbReference type="RefSeq" id="WP_092177601.1">
    <property type="nucleotide sequence ID" value="NZ_FNZH01000007.1"/>
</dbReference>
<sequence length="264" mass="28912">MLKIKNIGLFVLGLLFFSSCEDVIELELESVESQIVIEATIDAGNQIATVNISKTNDFYDNNSPEQVSDAVIILQSESGDTYTFSETTPGTYTAINILANQGEIFDLMVEVDGNFYEATSQTPVAVNLDTINQANFPGGPFSDEGDILLSAVWNDPDNQENFYRLRVYVDNVFQSDNYTLLNDVLAGDGEEITASIAQGFNENTTVKVELLSTDEAYYDYFFQLSSLNGGGAGSTTPYNPKGNFSNGALGYFGIYYSSSMEIQL</sequence>
<dbReference type="STRING" id="1416801.SAMN05192553_107138"/>
<organism evidence="1 2">
    <name type="scientific">Cyclobacterium xiamenense</name>
    <dbReference type="NCBI Taxonomy" id="1297121"/>
    <lineage>
        <taxon>Bacteria</taxon>
        <taxon>Pseudomonadati</taxon>
        <taxon>Bacteroidota</taxon>
        <taxon>Cytophagia</taxon>
        <taxon>Cytophagales</taxon>
        <taxon>Cyclobacteriaceae</taxon>
        <taxon>Cyclobacterium</taxon>
    </lineage>
</organism>
<dbReference type="Pfam" id="PF14054">
    <property type="entry name" value="DUF4249"/>
    <property type="match status" value="1"/>
</dbReference>
<dbReference type="PROSITE" id="PS51257">
    <property type="entry name" value="PROKAR_LIPOPROTEIN"/>
    <property type="match status" value="1"/>
</dbReference>
<dbReference type="InterPro" id="IPR025345">
    <property type="entry name" value="DUF4249"/>
</dbReference>
<dbReference type="AlphaFoldDB" id="A0A1H7AKD4"/>
<protein>
    <recommendedName>
        <fullName evidence="3">DUF4249 domain-containing protein</fullName>
    </recommendedName>
</protein>
<dbReference type="EMBL" id="FNZH01000007">
    <property type="protein sequence ID" value="SEJ66059.1"/>
    <property type="molecule type" value="Genomic_DNA"/>
</dbReference>
<proteinExistence type="predicted"/>